<dbReference type="Pfam" id="PF09180">
    <property type="entry name" value="ProRS-C_1"/>
    <property type="match status" value="1"/>
</dbReference>
<dbReference type="InterPro" id="IPR004154">
    <property type="entry name" value="Anticodon-bd"/>
</dbReference>
<evidence type="ECO:0000256" key="3">
    <source>
        <dbReference type="ARBA" id="ARBA00022741"/>
    </source>
</evidence>
<evidence type="ECO:0000256" key="8">
    <source>
        <dbReference type="ARBA" id="ARBA00047671"/>
    </source>
</evidence>
<sequence length="821" mass="89980">MRSRLLKLRLNDVASSSLSTRVICRSAALVTHAPSLRTVSCCSSALHNSRCGYCSTSLRHCLPPPPTTSSSFSSFVSSPPAVPTQQHVTEKRQKAMPGPADCRGEKEALELLASLSIAPKVIDHAPVHTVAEWAPIAATFDPTPTLAKNIFLKGKKGELVLVFALASTKTDFKPVAKAVGAASGSVRLAPPELLLETLGVVEGSVTPLALVNDVKKSVIVALDANVLKVTSGTIAVHPCRNDKTALLTLAELQAFFKAVGSTIKVVDFEAEAHADPAPAATEAAPKAEKAPKAAPAAKPAAKKDENVKGETKLGMSAKKEDNIAEWYQQVITKAEMIEYYDVSGCYIIRPWAFEVWEMIRSWFGSRIKDSGVEDCYFPMFVSKTVLEREKDHVEGFAPEVAWVTKAGDNDLEVPVALRPTSETVMYPYYAKWIRSHRDLPLRLNQWCNVVRWEFSHPTPFIRTREFLWQEGHSAYATQKEADDEVREILRLYAGVYEELLAVPVVQGIKTEKEKFAGGDYTTTVEAFIAAVGRGCQGATSHCLGQNFGKMFHIEFEDPSKNDGSKLIPVQNSWGLTTRTIGVMTMVHGDNIGVVMPPRVSAVQIVIVPVGVTAKTTDEQRKALMDACTQLANELKAAGFRAKADLRDNYSPGWRFNHWEVKGVPIRIELGPKELEAKTLALSIRHDSSKQSIAWDANLKSSFATALDDIHNAMFNKAKAQRLDQTKQLTNWEDFTPALNNKCIVLAPWCGDRKCEDNIKKVSAEESKALVADVKEDERAPSMGAKSLCIPFDQPALAEGVKCICKGCTNNAAKWVLFGRSY</sequence>
<evidence type="ECO:0000256" key="4">
    <source>
        <dbReference type="ARBA" id="ARBA00022840"/>
    </source>
</evidence>
<dbReference type="HAMAP" id="MF_01571">
    <property type="entry name" value="Pro_tRNA_synth_type3"/>
    <property type="match status" value="1"/>
</dbReference>
<dbReference type="InterPro" id="IPR045864">
    <property type="entry name" value="aa-tRNA-synth_II/BPL/LPL"/>
</dbReference>
<accession>A0A0S4JN58</accession>
<keyword evidence="5" id="KW-0648">Protein biosynthesis</keyword>
<dbReference type="InterPro" id="IPR002314">
    <property type="entry name" value="aa-tRNA-synt_IIb"/>
</dbReference>
<dbReference type="EC" id="6.1.1.15" evidence="1"/>
<organism evidence="11 12">
    <name type="scientific">Bodo saltans</name>
    <name type="common">Flagellated protozoan</name>
    <dbReference type="NCBI Taxonomy" id="75058"/>
    <lineage>
        <taxon>Eukaryota</taxon>
        <taxon>Discoba</taxon>
        <taxon>Euglenozoa</taxon>
        <taxon>Kinetoplastea</taxon>
        <taxon>Metakinetoplastina</taxon>
        <taxon>Eubodonida</taxon>
        <taxon>Bodonidae</taxon>
        <taxon>Bodo</taxon>
    </lineage>
</organism>
<dbReference type="SUPFAM" id="SSF64586">
    <property type="entry name" value="C-terminal domain of ProRS"/>
    <property type="match status" value="1"/>
</dbReference>
<dbReference type="SMART" id="SM00946">
    <property type="entry name" value="ProRS-C_1"/>
    <property type="match status" value="1"/>
</dbReference>
<dbReference type="Proteomes" id="UP000051952">
    <property type="component" value="Unassembled WGS sequence"/>
</dbReference>
<dbReference type="GO" id="GO:0002161">
    <property type="term" value="F:aminoacyl-tRNA deacylase activity"/>
    <property type="evidence" value="ECO:0007669"/>
    <property type="project" value="InterPro"/>
</dbReference>
<dbReference type="InterPro" id="IPR004499">
    <property type="entry name" value="Pro-tRNA-ligase_IIa_arc-type"/>
</dbReference>
<dbReference type="InterPro" id="IPR006195">
    <property type="entry name" value="aa-tRNA-synth_II"/>
</dbReference>
<dbReference type="InterPro" id="IPR002316">
    <property type="entry name" value="Pro-tRNA-ligase_IIa"/>
</dbReference>
<reference evidence="12" key="1">
    <citation type="submission" date="2015-09" db="EMBL/GenBank/DDBJ databases">
        <authorList>
            <consortium name="Pathogen Informatics"/>
        </authorList>
    </citation>
    <scope>NUCLEOTIDE SEQUENCE [LARGE SCALE GENOMIC DNA]</scope>
    <source>
        <strain evidence="12">Lake Konstanz</strain>
    </source>
</reference>
<dbReference type="FunFam" id="3.40.50.800:FF:000005">
    <property type="entry name" value="bifunctional glutamate/proline--tRNA ligase"/>
    <property type="match status" value="1"/>
</dbReference>
<dbReference type="FunFam" id="3.90.960.10:FF:000005">
    <property type="entry name" value="Putative prolyl-tRNA synthetase"/>
    <property type="match status" value="1"/>
</dbReference>
<dbReference type="InterPro" id="IPR036754">
    <property type="entry name" value="YbaK/aa-tRNA-synt-asso_dom_sf"/>
</dbReference>
<evidence type="ECO:0000256" key="6">
    <source>
        <dbReference type="ARBA" id="ARBA00023146"/>
    </source>
</evidence>
<dbReference type="InterPro" id="IPR007214">
    <property type="entry name" value="YbaK/aa-tRNA-synth-assoc-dom"/>
</dbReference>
<dbReference type="GO" id="GO:0017101">
    <property type="term" value="C:aminoacyl-tRNA synthetase multienzyme complex"/>
    <property type="evidence" value="ECO:0007669"/>
    <property type="project" value="TreeGrafter"/>
</dbReference>
<evidence type="ECO:0000313" key="12">
    <source>
        <dbReference type="Proteomes" id="UP000051952"/>
    </source>
</evidence>
<dbReference type="Pfam" id="PF00587">
    <property type="entry name" value="tRNA-synt_2b"/>
    <property type="match status" value="1"/>
</dbReference>
<dbReference type="PROSITE" id="PS50862">
    <property type="entry name" value="AA_TRNA_LIGASE_II"/>
    <property type="match status" value="1"/>
</dbReference>
<dbReference type="GO" id="GO:0004827">
    <property type="term" value="F:proline-tRNA ligase activity"/>
    <property type="evidence" value="ECO:0007669"/>
    <property type="project" value="UniProtKB-EC"/>
</dbReference>
<evidence type="ECO:0000256" key="2">
    <source>
        <dbReference type="ARBA" id="ARBA00022598"/>
    </source>
</evidence>
<dbReference type="PRINTS" id="PR01046">
    <property type="entry name" value="TRNASYNTHPRO"/>
</dbReference>
<dbReference type="InterPro" id="IPR036621">
    <property type="entry name" value="Anticodon-bd_dom_sf"/>
</dbReference>
<dbReference type="VEuPathDB" id="TriTrypDB:BSAL_34435"/>
<dbReference type="SUPFAM" id="SSF55681">
    <property type="entry name" value="Class II aaRS and biotin synthetases"/>
    <property type="match status" value="1"/>
</dbReference>
<dbReference type="FunFam" id="3.30.930.10:FF:000007">
    <property type="entry name" value="Bifunctional glutamate/proline--tRNA ligase"/>
    <property type="match status" value="1"/>
</dbReference>
<evidence type="ECO:0000256" key="1">
    <source>
        <dbReference type="ARBA" id="ARBA00012831"/>
    </source>
</evidence>
<dbReference type="SUPFAM" id="SSF55826">
    <property type="entry name" value="YbaK/ProRS associated domain"/>
    <property type="match status" value="1"/>
</dbReference>
<dbReference type="Gene3D" id="3.30.110.30">
    <property type="entry name" value="C-terminal domain of ProRS"/>
    <property type="match status" value="1"/>
</dbReference>
<feature type="domain" description="Aminoacyl-transfer RNA synthetases class-II family profile" evidence="10">
    <location>
        <begin position="353"/>
        <end position="596"/>
    </location>
</feature>
<keyword evidence="6 11" id="KW-0030">Aminoacyl-tRNA synthetase</keyword>
<dbReference type="Pfam" id="PF03129">
    <property type="entry name" value="HGTP_anticodon"/>
    <property type="match status" value="1"/>
</dbReference>
<gene>
    <name evidence="11" type="ORF">BSAL_34435</name>
</gene>
<protein>
    <recommendedName>
        <fullName evidence="1">proline--tRNA ligase</fullName>
        <ecNumber evidence="1">6.1.1.15</ecNumber>
    </recommendedName>
    <alternativeName>
        <fullName evidence="7">Prolyl-tRNA synthetase</fullName>
    </alternativeName>
</protein>
<dbReference type="GO" id="GO:0005524">
    <property type="term" value="F:ATP binding"/>
    <property type="evidence" value="ECO:0007669"/>
    <property type="project" value="UniProtKB-KW"/>
</dbReference>
<dbReference type="SUPFAM" id="SSF52954">
    <property type="entry name" value="Class II aaRS ABD-related"/>
    <property type="match status" value="1"/>
</dbReference>
<dbReference type="PANTHER" id="PTHR43382">
    <property type="entry name" value="PROLYL-TRNA SYNTHETASE"/>
    <property type="match status" value="1"/>
</dbReference>
<dbReference type="CDD" id="cd00862">
    <property type="entry name" value="ProRS_anticodon_zinc"/>
    <property type="match status" value="1"/>
</dbReference>
<feature type="compositionally biased region" description="Basic and acidic residues" evidence="9">
    <location>
        <begin position="301"/>
        <end position="313"/>
    </location>
</feature>
<dbReference type="GO" id="GO:0006433">
    <property type="term" value="P:prolyl-tRNA aminoacylation"/>
    <property type="evidence" value="ECO:0007669"/>
    <property type="project" value="InterPro"/>
</dbReference>
<evidence type="ECO:0000313" key="11">
    <source>
        <dbReference type="EMBL" id="CUG91847.1"/>
    </source>
</evidence>
<keyword evidence="12" id="KW-1185">Reference proteome</keyword>
<keyword evidence="3" id="KW-0547">Nucleotide-binding</keyword>
<dbReference type="InterPro" id="IPR016061">
    <property type="entry name" value="Pro-tRNA_ligase_II_C"/>
</dbReference>
<dbReference type="FunFam" id="3.30.110.30:FF:000001">
    <property type="entry name" value="Bifunctional glutamate/proline--tRNA ligase"/>
    <property type="match status" value="1"/>
</dbReference>
<proteinExistence type="inferred from homology"/>
<dbReference type="InterPro" id="IPR033721">
    <property type="entry name" value="ProRS_core_arch_euk"/>
</dbReference>
<evidence type="ECO:0000256" key="5">
    <source>
        <dbReference type="ARBA" id="ARBA00022917"/>
    </source>
</evidence>
<evidence type="ECO:0000256" key="9">
    <source>
        <dbReference type="SAM" id="MobiDB-lite"/>
    </source>
</evidence>
<name>A0A0S4JN58_BODSA</name>
<dbReference type="InterPro" id="IPR017449">
    <property type="entry name" value="Pro-tRNA_synth_II"/>
</dbReference>
<dbReference type="Gene3D" id="3.30.930.10">
    <property type="entry name" value="Bira Bifunctional Protein, Domain 2"/>
    <property type="match status" value="1"/>
</dbReference>
<keyword evidence="4" id="KW-0067">ATP-binding</keyword>
<keyword evidence="2" id="KW-0436">Ligase</keyword>
<dbReference type="GO" id="GO:0005737">
    <property type="term" value="C:cytoplasm"/>
    <property type="evidence" value="ECO:0007669"/>
    <property type="project" value="InterPro"/>
</dbReference>
<comment type="catalytic activity">
    <reaction evidence="8">
        <text>tRNA(Pro) + L-proline + ATP = L-prolyl-tRNA(Pro) + AMP + diphosphate</text>
        <dbReference type="Rhea" id="RHEA:14305"/>
        <dbReference type="Rhea" id="RHEA-COMP:9700"/>
        <dbReference type="Rhea" id="RHEA-COMP:9702"/>
        <dbReference type="ChEBI" id="CHEBI:30616"/>
        <dbReference type="ChEBI" id="CHEBI:33019"/>
        <dbReference type="ChEBI" id="CHEBI:60039"/>
        <dbReference type="ChEBI" id="CHEBI:78442"/>
        <dbReference type="ChEBI" id="CHEBI:78532"/>
        <dbReference type="ChEBI" id="CHEBI:456215"/>
        <dbReference type="EC" id="6.1.1.15"/>
    </reaction>
</comment>
<dbReference type="EMBL" id="CYKH01001975">
    <property type="protein sequence ID" value="CUG91847.1"/>
    <property type="molecule type" value="Genomic_DNA"/>
</dbReference>
<dbReference type="NCBIfam" id="TIGR00408">
    <property type="entry name" value="proS_fam_I"/>
    <property type="match status" value="1"/>
</dbReference>
<dbReference type="CDD" id="cd00778">
    <property type="entry name" value="ProRS_core_arch_euk"/>
    <property type="match status" value="1"/>
</dbReference>
<dbReference type="PANTHER" id="PTHR43382:SF2">
    <property type="entry name" value="BIFUNCTIONAL GLUTAMATE_PROLINE--TRNA LIGASE"/>
    <property type="match status" value="1"/>
</dbReference>
<dbReference type="OMA" id="WCDEVDV"/>
<dbReference type="AlphaFoldDB" id="A0A0S4JN58"/>
<evidence type="ECO:0000259" key="10">
    <source>
        <dbReference type="PROSITE" id="PS50862"/>
    </source>
</evidence>
<dbReference type="Gene3D" id="3.40.50.800">
    <property type="entry name" value="Anticodon-binding domain"/>
    <property type="match status" value="1"/>
</dbReference>
<evidence type="ECO:0000256" key="7">
    <source>
        <dbReference type="ARBA" id="ARBA00029731"/>
    </source>
</evidence>
<dbReference type="OrthoDB" id="1350766at2759"/>
<dbReference type="Pfam" id="PF04073">
    <property type="entry name" value="tRNA_edit"/>
    <property type="match status" value="1"/>
</dbReference>
<dbReference type="Gene3D" id="3.90.960.10">
    <property type="entry name" value="YbaK/aminoacyl-tRNA synthetase-associated domain"/>
    <property type="match status" value="1"/>
</dbReference>
<feature type="region of interest" description="Disordered" evidence="9">
    <location>
        <begin position="276"/>
        <end position="313"/>
    </location>
</feature>